<evidence type="ECO:0000259" key="4">
    <source>
        <dbReference type="PROSITE" id="PS50926"/>
    </source>
</evidence>
<feature type="non-terminal residue" evidence="5">
    <location>
        <position position="109"/>
    </location>
</feature>
<comment type="caution">
    <text evidence="5">The sequence shown here is derived from an EMBL/GenBank/DDBJ whole genome shotgun (WGS) entry which is preliminary data.</text>
</comment>
<dbReference type="GO" id="GO:0032259">
    <property type="term" value="P:methylation"/>
    <property type="evidence" value="ECO:0007669"/>
    <property type="project" value="UniProtKB-KW"/>
</dbReference>
<dbReference type="PROSITE" id="PS50926">
    <property type="entry name" value="TRAM"/>
    <property type="match status" value="1"/>
</dbReference>
<dbReference type="Gene3D" id="2.40.50.140">
    <property type="entry name" value="Nucleic acid-binding proteins"/>
    <property type="match status" value="1"/>
</dbReference>
<sequence length="109" mass="12337">MTAIIPNITLRHLPHLTTKLHFPRHHSSLNAVVSSLENVDKVVLKEGRRPRGLFPKRGEEVELVCESLAFKGKGLCKVEETGYVVMCDRALPGERFVGRVTRKKNNYSE</sequence>
<dbReference type="InterPro" id="IPR002792">
    <property type="entry name" value="TRAM_dom"/>
</dbReference>
<gene>
    <name evidence="5" type="ORF">Tco_0988482</name>
</gene>
<dbReference type="InterPro" id="IPR010280">
    <property type="entry name" value="U5_MeTrfase_fam"/>
</dbReference>
<reference evidence="5" key="2">
    <citation type="submission" date="2022-01" db="EMBL/GenBank/DDBJ databases">
        <authorList>
            <person name="Yamashiro T."/>
            <person name="Shiraishi A."/>
            <person name="Satake H."/>
            <person name="Nakayama K."/>
        </authorList>
    </citation>
    <scope>NUCLEOTIDE SEQUENCE</scope>
</reference>
<dbReference type="SUPFAM" id="SSF50249">
    <property type="entry name" value="Nucleic acid-binding proteins"/>
    <property type="match status" value="1"/>
</dbReference>
<keyword evidence="3" id="KW-0949">S-adenosyl-L-methionine</keyword>
<proteinExistence type="predicted"/>
<accession>A0ABQ5ER39</accession>
<evidence type="ECO:0000256" key="3">
    <source>
        <dbReference type="ARBA" id="ARBA00022691"/>
    </source>
</evidence>
<dbReference type="InterPro" id="IPR012340">
    <property type="entry name" value="NA-bd_OB-fold"/>
</dbReference>
<evidence type="ECO:0000256" key="1">
    <source>
        <dbReference type="ARBA" id="ARBA00022603"/>
    </source>
</evidence>
<keyword evidence="1 5" id="KW-0489">Methyltransferase</keyword>
<dbReference type="PANTHER" id="PTHR11061:SF30">
    <property type="entry name" value="TRNA (URACIL(54)-C(5))-METHYLTRANSFERASE"/>
    <property type="match status" value="1"/>
</dbReference>
<reference evidence="5" key="1">
    <citation type="journal article" date="2022" name="Int. J. Mol. Sci.">
        <title>Draft Genome of Tanacetum Coccineum: Genomic Comparison of Closely Related Tanacetum-Family Plants.</title>
        <authorList>
            <person name="Yamashiro T."/>
            <person name="Shiraishi A."/>
            <person name="Nakayama K."/>
            <person name="Satake H."/>
        </authorList>
    </citation>
    <scope>NUCLEOTIDE SEQUENCE</scope>
</reference>
<dbReference type="EMBL" id="BQNB010016586">
    <property type="protein sequence ID" value="GJT53428.1"/>
    <property type="molecule type" value="Genomic_DNA"/>
</dbReference>
<feature type="domain" description="TRAM" evidence="4">
    <location>
        <begin position="54"/>
        <end position="109"/>
    </location>
</feature>
<evidence type="ECO:0000256" key="2">
    <source>
        <dbReference type="ARBA" id="ARBA00022679"/>
    </source>
</evidence>
<name>A0ABQ5ER39_9ASTR</name>
<dbReference type="Proteomes" id="UP001151760">
    <property type="component" value="Unassembled WGS sequence"/>
</dbReference>
<keyword evidence="2" id="KW-0808">Transferase</keyword>
<keyword evidence="6" id="KW-1185">Reference proteome</keyword>
<dbReference type="PANTHER" id="PTHR11061">
    <property type="entry name" value="RNA M5U METHYLTRANSFERASE"/>
    <property type="match status" value="1"/>
</dbReference>
<dbReference type="GO" id="GO:0008168">
    <property type="term" value="F:methyltransferase activity"/>
    <property type="evidence" value="ECO:0007669"/>
    <property type="project" value="UniProtKB-KW"/>
</dbReference>
<evidence type="ECO:0000313" key="6">
    <source>
        <dbReference type="Proteomes" id="UP001151760"/>
    </source>
</evidence>
<evidence type="ECO:0000313" key="5">
    <source>
        <dbReference type="EMBL" id="GJT53428.1"/>
    </source>
</evidence>
<protein>
    <submittedName>
        <fullName evidence="5">RNA methyltransferase family protein</fullName>
    </submittedName>
</protein>
<organism evidence="5 6">
    <name type="scientific">Tanacetum coccineum</name>
    <dbReference type="NCBI Taxonomy" id="301880"/>
    <lineage>
        <taxon>Eukaryota</taxon>
        <taxon>Viridiplantae</taxon>
        <taxon>Streptophyta</taxon>
        <taxon>Embryophyta</taxon>
        <taxon>Tracheophyta</taxon>
        <taxon>Spermatophyta</taxon>
        <taxon>Magnoliopsida</taxon>
        <taxon>eudicotyledons</taxon>
        <taxon>Gunneridae</taxon>
        <taxon>Pentapetalae</taxon>
        <taxon>asterids</taxon>
        <taxon>campanulids</taxon>
        <taxon>Asterales</taxon>
        <taxon>Asteraceae</taxon>
        <taxon>Asteroideae</taxon>
        <taxon>Anthemideae</taxon>
        <taxon>Anthemidinae</taxon>
        <taxon>Tanacetum</taxon>
    </lineage>
</organism>